<feature type="transmembrane region" description="Helical" evidence="6">
    <location>
        <begin position="101"/>
        <end position="123"/>
    </location>
</feature>
<evidence type="ECO:0000256" key="4">
    <source>
        <dbReference type="ARBA" id="ARBA00022989"/>
    </source>
</evidence>
<dbReference type="RefSeq" id="WP_225436234.1">
    <property type="nucleotide sequence ID" value="NZ_AZEU01000009.1"/>
</dbReference>
<dbReference type="InterPro" id="IPR050833">
    <property type="entry name" value="Poly_Biosynth_Transport"/>
</dbReference>
<dbReference type="Pfam" id="PF01943">
    <property type="entry name" value="Polysacc_synt"/>
    <property type="match status" value="1"/>
</dbReference>
<feature type="transmembrane region" description="Helical" evidence="6">
    <location>
        <begin position="496"/>
        <end position="518"/>
    </location>
</feature>
<dbReference type="InterPro" id="IPR002797">
    <property type="entry name" value="Polysacc_synth"/>
</dbReference>
<evidence type="ECO:0000256" key="1">
    <source>
        <dbReference type="ARBA" id="ARBA00004651"/>
    </source>
</evidence>
<dbReference type="PATRIC" id="fig|1423769.4.peg.157"/>
<proteinExistence type="predicted"/>
<dbReference type="PANTHER" id="PTHR30250:SF21">
    <property type="entry name" value="LIPID II FLIPPASE MURJ"/>
    <property type="match status" value="1"/>
</dbReference>
<keyword evidence="3 6" id="KW-0812">Transmembrane</keyword>
<feature type="transmembrane region" description="Helical" evidence="6">
    <location>
        <begin position="300"/>
        <end position="320"/>
    </location>
</feature>
<feature type="transmembrane region" description="Helical" evidence="6">
    <location>
        <begin position="405"/>
        <end position="423"/>
    </location>
</feature>
<feature type="transmembrane region" description="Helical" evidence="6">
    <location>
        <begin position="468"/>
        <end position="490"/>
    </location>
</feature>
<feature type="transmembrane region" description="Helical" evidence="6">
    <location>
        <begin position="429"/>
        <end position="447"/>
    </location>
</feature>
<gene>
    <name evidence="7" type="ORF">FD01_GL000142</name>
</gene>
<feature type="transmembrane region" description="Helical" evidence="6">
    <location>
        <begin position="60"/>
        <end position="81"/>
    </location>
</feature>
<dbReference type="EMBL" id="AZEU01000009">
    <property type="protein sequence ID" value="KRL53817.1"/>
    <property type="molecule type" value="Genomic_DNA"/>
</dbReference>
<evidence type="ECO:0000313" key="8">
    <source>
        <dbReference type="Proteomes" id="UP000051790"/>
    </source>
</evidence>
<dbReference type="PIRSF" id="PIRSF038958">
    <property type="entry name" value="PG_synth_SpoVB"/>
    <property type="match status" value="1"/>
</dbReference>
<reference evidence="7 8" key="1">
    <citation type="journal article" date="2015" name="Genome Announc.">
        <title>Expanding the biotechnology potential of lactobacilli through comparative genomics of 213 strains and associated genera.</title>
        <authorList>
            <person name="Sun Z."/>
            <person name="Harris H.M."/>
            <person name="McCann A."/>
            <person name="Guo C."/>
            <person name="Argimon S."/>
            <person name="Zhang W."/>
            <person name="Yang X."/>
            <person name="Jeffery I.B."/>
            <person name="Cooney J.C."/>
            <person name="Kagawa T.F."/>
            <person name="Liu W."/>
            <person name="Song Y."/>
            <person name="Salvetti E."/>
            <person name="Wrobel A."/>
            <person name="Rasinkangas P."/>
            <person name="Parkhill J."/>
            <person name="Rea M.C."/>
            <person name="O'Sullivan O."/>
            <person name="Ritari J."/>
            <person name="Douillard F.P."/>
            <person name="Paul Ross R."/>
            <person name="Yang R."/>
            <person name="Briner A.E."/>
            <person name="Felis G.E."/>
            <person name="de Vos W.M."/>
            <person name="Barrangou R."/>
            <person name="Klaenhammer T.R."/>
            <person name="Caufield P.W."/>
            <person name="Cui Y."/>
            <person name="Zhang H."/>
            <person name="O'Toole P.W."/>
        </authorList>
    </citation>
    <scope>NUCLEOTIDE SEQUENCE [LARGE SCALE GENOMIC DNA]</scope>
    <source>
        <strain evidence="7 8">DSM 13343</strain>
    </source>
</reference>
<accession>A0A0R1RB06</accession>
<dbReference type="InterPro" id="IPR024923">
    <property type="entry name" value="PG_synth_SpoVB"/>
</dbReference>
<comment type="caution">
    <text evidence="7">The sequence shown here is derived from an EMBL/GenBank/DDBJ whole genome shotgun (WGS) entry which is preliminary data.</text>
</comment>
<comment type="subcellular location">
    <subcellularLocation>
        <location evidence="1">Cell membrane</location>
        <topology evidence="1">Multi-pass membrane protein</topology>
    </subcellularLocation>
</comment>
<feature type="transmembrane region" description="Helical" evidence="6">
    <location>
        <begin position="135"/>
        <end position="156"/>
    </location>
</feature>
<feature type="transmembrane region" description="Helical" evidence="6">
    <location>
        <begin position="341"/>
        <end position="365"/>
    </location>
</feature>
<feature type="transmembrane region" description="Helical" evidence="6">
    <location>
        <begin position="177"/>
        <end position="196"/>
    </location>
</feature>
<keyword evidence="8" id="KW-1185">Reference proteome</keyword>
<evidence type="ECO:0000256" key="2">
    <source>
        <dbReference type="ARBA" id="ARBA00022475"/>
    </source>
</evidence>
<evidence type="ECO:0000256" key="6">
    <source>
        <dbReference type="SAM" id="Phobius"/>
    </source>
</evidence>
<organism evidence="7 8">
    <name type="scientific">Lacticaseibacillus manihotivorans DSM 13343 = JCM 12514</name>
    <dbReference type="NCBI Taxonomy" id="1423769"/>
    <lineage>
        <taxon>Bacteria</taxon>
        <taxon>Bacillati</taxon>
        <taxon>Bacillota</taxon>
        <taxon>Bacilli</taxon>
        <taxon>Lactobacillales</taxon>
        <taxon>Lactobacillaceae</taxon>
        <taxon>Lacticaseibacillus</taxon>
    </lineage>
</organism>
<sequence>MSHIADNSQAKAALVKGSAWMTAGSIFSRVLGAIYVIPWVMWMGVHWTAANALFARGYNIYSLFLIISTAGIPSAVSKQVAHYLAADQYGSAKKLFHRSMILMIGLGVVSAGALWLLTPVLAMQNGHVDPHMIPVLHALVWPLLLIPPMSILRGYFQGYSQMAPSAVSQLLEQFARVVYMLGSTYLIMRVGSGDYVQAVAHSTFGAFVGAAIALIFLIFAYTRQHKEFDLIATDVPAPTKTLLGEVLHQSIPFIILDAGTVLYQFFDQYSFPEFLSYFFHVSNDEINYLYGLFAFNTNKLVMIVVSLASALAVTAIPLLAGAFTKGDKHGVATQIENILRLFFLVMWPSALGMSAVARPLYALFYSDDRLGVHMLQFNAYVAIAMGLFTVLAAVMQGLYQNRQAIIYFLIGFAVKIILQWPLVYWLQGFAPLVATGIGMMVSVFLMLHALDQRYDLDWSVLSTHISQLLGCALVMFVFASAVVGVFDWWLGGVRKITAIPVLLVGAGGGAAVYVYMVLKLRLADDLLGGRIEGLRTKLHIK</sequence>
<keyword evidence="4 6" id="KW-1133">Transmembrane helix</keyword>
<dbReference type="PANTHER" id="PTHR30250">
    <property type="entry name" value="PST FAMILY PREDICTED COLANIC ACID TRANSPORTER"/>
    <property type="match status" value="1"/>
</dbReference>
<evidence type="ECO:0000256" key="5">
    <source>
        <dbReference type="ARBA" id="ARBA00023136"/>
    </source>
</evidence>
<feature type="transmembrane region" description="Helical" evidence="6">
    <location>
        <begin position="20"/>
        <end position="40"/>
    </location>
</feature>
<keyword evidence="2" id="KW-1003">Cell membrane</keyword>
<feature type="transmembrane region" description="Helical" evidence="6">
    <location>
        <begin position="377"/>
        <end position="398"/>
    </location>
</feature>
<dbReference type="Proteomes" id="UP000051790">
    <property type="component" value="Unassembled WGS sequence"/>
</dbReference>
<dbReference type="AlphaFoldDB" id="A0A0R1RB06"/>
<protein>
    <submittedName>
        <fullName evidence="7">Drug Na(+) antiporter (Drug efflux pump)</fullName>
    </submittedName>
</protein>
<name>A0A0R1RB06_9LACO</name>
<evidence type="ECO:0000256" key="3">
    <source>
        <dbReference type="ARBA" id="ARBA00022692"/>
    </source>
</evidence>
<dbReference type="GO" id="GO:0005886">
    <property type="term" value="C:plasma membrane"/>
    <property type="evidence" value="ECO:0007669"/>
    <property type="project" value="UniProtKB-SubCell"/>
</dbReference>
<feature type="transmembrane region" description="Helical" evidence="6">
    <location>
        <begin position="202"/>
        <end position="221"/>
    </location>
</feature>
<evidence type="ECO:0000313" key="7">
    <source>
        <dbReference type="EMBL" id="KRL53817.1"/>
    </source>
</evidence>
<dbReference type="CDD" id="cd13124">
    <property type="entry name" value="MATE_SpoVB_like"/>
    <property type="match status" value="1"/>
</dbReference>
<keyword evidence="5 6" id="KW-0472">Membrane</keyword>